<evidence type="ECO:0000313" key="1">
    <source>
        <dbReference type="EMBL" id="KOF13882.1"/>
    </source>
</evidence>
<dbReference type="SUPFAM" id="SSF51182">
    <property type="entry name" value="RmlC-like cupins"/>
    <property type="match status" value="1"/>
</dbReference>
<dbReference type="PANTHER" id="PTHR36156:SF2">
    <property type="entry name" value="CUPIN TYPE-2 DOMAIN-CONTAINING PROTEIN"/>
    <property type="match status" value="1"/>
</dbReference>
<dbReference type="InterPro" id="IPR047142">
    <property type="entry name" value="OryJ/VirC-like"/>
</dbReference>
<gene>
    <name evidence="1" type="ORF">AC244_29420</name>
</gene>
<proteinExistence type="predicted"/>
<dbReference type="OrthoDB" id="713485at2"/>
<dbReference type="RefSeq" id="WP_053252354.1">
    <property type="nucleotide sequence ID" value="NZ_LGAP01000032.1"/>
</dbReference>
<dbReference type="InterPro" id="IPR011051">
    <property type="entry name" value="RmlC_Cupin_sf"/>
</dbReference>
<dbReference type="CDD" id="cd02231">
    <property type="entry name" value="cupin_BLL6423-like"/>
    <property type="match status" value="1"/>
</dbReference>
<dbReference type="EMBL" id="LGAP01000032">
    <property type="protein sequence ID" value="KOF13882.1"/>
    <property type="molecule type" value="Genomic_DNA"/>
</dbReference>
<dbReference type="PATRIC" id="fig|106592.7.peg.5039"/>
<evidence type="ECO:0000313" key="2">
    <source>
        <dbReference type="Proteomes" id="UP000037425"/>
    </source>
</evidence>
<dbReference type="PANTHER" id="PTHR36156">
    <property type="entry name" value="SLR2101 PROTEIN"/>
    <property type="match status" value="1"/>
</dbReference>
<name>A0A0L8BGS9_ENSAD</name>
<reference evidence="2" key="1">
    <citation type="submission" date="2015-07" db="EMBL/GenBank/DDBJ databases">
        <title>Whole genome sequence of an Ensifer adhaerens strain isolated from a cave pool in the Wind Cave National Park.</title>
        <authorList>
            <person name="Eng W.W.H."/>
            <person name="Gan H.M."/>
            <person name="Barton H.A."/>
            <person name="Savka M.A."/>
        </authorList>
    </citation>
    <scope>NUCLEOTIDE SEQUENCE [LARGE SCALE GENOMIC DNA]</scope>
    <source>
        <strain evidence="2">SD006</strain>
    </source>
</reference>
<dbReference type="Proteomes" id="UP000037425">
    <property type="component" value="Unassembled WGS sequence"/>
</dbReference>
<dbReference type="AlphaFoldDB" id="A0A0L8BGS9"/>
<organism evidence="1 2">
    <name type="scientific">Ensifer adhaerens</name>
    <name type="common">Sinorhizobium morelense</name>
    <dbReference type="NCBI Taxonomy" id="106592"/>
    <lineage>
        <taxon>Bacteria</taxon>
        <taxon>Pseudomonadati</taxon>
        <taxon>Pseudomonadota</taxon>
        <taxon>Alphaproteobacteria</taxon>
        <taxon>Hyphomicrobiales</taxon>
        <taxon>Rhizobiaceae</taxon>
        <taxon>Sinorhizobium/Ensifer group</taxon>
        <taxon>Ensifer</taxon>
    </lineage>
</organism>
<dbReference type="Gene3D" id="2.60.120.10">
    <property type="entry name" value="Jelly Rolls"/>
    <property type="match status" value="1"/>
</dbReference>
<sequence length="185" mass="20010">MSTEISARVPRRVVTGIRDGKSVFVSDGAVPNAHLHQSIPGFMTSVCWATPSQLSLPLDRGDPSLRGISIPPAPGETRLMIVQFPPDSVMADPSFDPVAADAEQHQYLPGLAELFEREAPGMHTTDTVDYDVVLEGDIWLELDDGAEVHLRQGDVAIQCGTRHAWRNKGTSPATMAFILIGATRP</sequence>
<protein>
    <submittedName>
        <fullName evidence="1">Cupin</fullName>
    </submittedName>
</protein>
<comment type="caution">
    <text evidence="1">The sequence shown here is derived from an EMBL/GenBank/DDBJ whole genome shotgun (WGS) entry which is preliminary data.</text>
</comment>
<dbReference type="InterPro" id="IPR014710">
    <property type="entry name" value="RmlC-like_jellyroll"/>
</dbReference>
<accession>A0A0L8BGS9</accession>